<sequence length="427" mass="48322">MSVSALNVSALALLAALGLYLCYRVFFSAATKPSRVPADVQLDKPSAKTDIDRKFGEWAPVPFDFPKFEPLLDYDFEKTLPVPYRPFKWGSYHVTMGIKSLEWEDWMELDNRFGEWHAIKAARAQSRGPKVVRTMLPRPGIPGAREAMYELAEYMCRRYPHIYHVERLPYVEGDYSWYNEGQISTLEILPIGMKYDLTNDDPIWVAGQISADDIVVMVEGEDGRYYFQAGSVCIAGSWRPDEKCKHGHVPQYASRLQLSMQRYFQRLPVDKLVVRHNYSFQLGGSLAWAERGLGDEDATWRGLDPKELGDGFKGFQKPAPANGSDEVYFRSERQALRRLPRSGGALFCIKTILEPIASYLLATKLGAEPGIPGRMASAIRSWPDDVAQYKGKTSYKDAVLDMLDRAHAEQVAQGIIFESDKASTYPF</sequence>
<gene>
    <name evidence="1" type="ORF">CALVIDRAFT_544076</name>
</gene>
<reference evidence="1 2" key="1">
    <citation type="journal article" date="2016" name="Mol. Biol. Evol.">
        <title>Comparative Genomics of Early-Diverging Mushroom-Forming Fungi Provides Insights into the Origins of Lignocellulose Decay Capabilities.</title>
        <authorList>
            <person name="Nagy L.G."/>
            <person name="Riley R."/>
            <person name="Tritt A."/>
            <person name="Adam C."/>
            <person name="Daum C."/>
            <person name="Floudas D."/>
            <person name="Sun H."/>
            <person name="Yadav J.S."/>
            <person name="Pangilinan J."/>
            <person name="Larsson K.H."/>
            <person name="Matsuura K."/>
            <person name="Barry K."/>
            <person name="Labutti K."/>
            <person name="Kuo R."/>
            <person name="Ohm R.A."/>
            <person name="Bhattacharya S.S."/>
            <person name="Shirouzu T."/>
            <person name="Yoshinaga Y."/>
            <person name="Martin F.M."/>
            <person name="Grigoriev I.V."/>
            <person name="Hibbett D.S."/>
        </authorList>
    </citation>
    <scope>NUCLEOTIDE SEQUENCE [LARGE SCALE GENOMIC DNA]</scope>
    <source>
        <strain evidence="1 2">TUFC12733</strain>
    </source>
</reference>
<dbReference type="Pfam" id="PF11927">
    <property type="entry name" value="HODM_asu-like"/>
    <property type="match status" value="1"/>
</dbReference>
<proteinExistence type="predicted"/>
<evidence type="ECO:0000313" key="1">
    <source>
        <dbReference type="EMBL" id="KZP00395.1"/>
    </source>
</evidence>
<dbReference type="EMBL" id="KV417269">
    <property type="protein sequence ID" value="KZP00395.1"/>
    <property type="molecule type" value="Genomic_DNA"/>
</dbReference>
<protein>
    <submittedName>
        <fullName evidence="1">Uncharacterized protein</fullName>
    </submittedName>
</protein>
<name>A0A167QZ11_CALVF</name>
<dbReference type="InterPro" id="IPR021848">
    <property type="entry name" value="HODM_asu-like"/>
</dbReference>
<dbReference type="AlphaFoldDB" id="A0A167QZ11"/>
<organism evidence="1 2">
    <name type="scientific">Calocera viscosa (strain TUFC12733)</name>
    <dbReference type="NCBI Taxonomy" id="1330018"/>
    <lineage>
        <taxon>Eukaryota</taxon>
        <taxon>Fungi</taxon>
        <taxon>Dikarya</taxon>
        <taxon>Basidiomycota</taxon>
        <taxon>Agaricomycotina</taxon>
        <taxon>Dacrymycetes</taxon>
        <taxon>Dacrymycetales</taxon>
        <taxon>Dacrymycetaceae</taxon>
        <taxon>Calocera</taxon>
    </lineage>
</organism>
<evidence type="ECO:0000313" key="2">
    <source>
        <dbReference type="Proteomes" id="UP000076738"/>
    </source>
</evidence>
<dbReference type="Proteomes" id="UP000076738">
    <property type="component" value="Unassembled WGS sequence"/>
</dbReference>
<accession>A0A167QZ11</accession>
<dbReference type="STRING" id="1330018.A0A167QZ11"/>
<dbReference type="OrthoDB" id="497541at2759"/>
<keyword evidence="2" id="KW-1185">Reference proteome</keyword>